<evidence type="ECO:0000259" key="9">
    <source>
        <dbReference type="PROSITE" id="PS50851"/>
    </source>
</evidence>
<sequence>MTGIDQNAAEFIAEAQEIIETFSRTLLELEAQSRGSGPEPDLINAAFRAIHSLKGLAGLFGAAAIGGLAHSLENTLDSLRLGKLDLSRPVLDVLFEAIEMFGRLLAPQGEEGGGGEVDIEPVLQRLRQLGEREAESAGPQDSLEWVGENILSVLTEYEEHRLRENIKAGRNLYRVHAKFDIMQIDVGLEQLKDKMKGYGEVITYLPSADGSSDDAIELDILLGSKGSLGEINGALANPDVTVHRLTPAGEAPAAPAPAPGRSAPPPAPPKPAPPSMSEGPSRRAEPPPRAGAPTQSRTVVTTTEEPDPNSAASSEASLRSLSQTVRVDLRRLDVLMNLVGELGLVQANLTGVLDELRQIDHSADVSRELRVQIRDMHRKLALLQQGILDVRMVPIGQVFDKLARVVRKLSRDLDKEIRLVISGAETVLDKLIVEELSDPLMHMIRNCIDHGIEPAAERVALGKLPGGKIELRAFQKGNRVVIEVEDDGRGMDWTRIRDVAVRRGLINAEEAASLTPGEAVNLIFQPGFSTRDAATELSGRGVGMDIVKTNIARLSGMIDVTTDLGRGTTFSITLPVTLAIIQALVIQSAGHTFCIPLNSVLESIMVETREIGTVEGHEVITLGGRTLPLLQLSRLFGLKPLHKNYRDPNRLYVVVVGLAQHRVGLVVDELLGQQDVVIKPLGSAVRNVPGIAGATELGANRTVLLLDVGRLVDEGVRQSDAAYMMGGAHVR</sequence>
<dbReference type="CDD" id="cd16916">
    <property type="entry name" value="HATPase_CheA-like"/>
    <property type="match status" value="1"/>
</dbReference>
<dbReference type="RefSeq" id="WP_096334269.1">
    <property type="nucleotide sequence ID" value="NZ_FOMX01000002.1"/>
</dbReference>
<dbReference type="InterPro" id="IPR005467">
    <property type="entry name" value="His_kinase_dom"/>
</dbReference>
<dbReference type="AlphaFoldDB" id="A0A1I1TE83"/>
<dbReference type="SUPFAM" id="SSF55874">
    <property type="entry name" value="ATPase domain of HSP90 chaperone/DNA topoisomerase II/histidine kinase"/>
    <property type="match status" value="1"/>
</dbReference>
<organism evidence="11 12">
    <name type="scientific">Nannocystis exedens</name>
    <dbReference type="NCBI Taxonomy" id="54"/>
    <lineage>
        <taxon>Bacteria</taxon>
        <taxon>Pseudomonadati</taxon>
        <taxon>Myxococcota</taxon>
        <taxon>Polyangia</taxon>
        <taxon>Nannocystales</taxon>
        <taxon>Nannocystaceae</taxon>
        <taxon>Nannocystis</taxon>
    </lineage>
</organism>
<dbReference type="Pfam" id="PF02895">
    <property type="entry name" value="H-kinase_dim"/>
    <property type="match status" value="1"/>
</dbReference>
<dbReference type="PRINTS" id="PR00344">
    <property type="entry name" value="BCTRLSENSOR"/>
</dbReference>
<comment type="catalytic activity">
    <reaction evidence="1">
        <text>ATP + protein L-histidine = ADP + protein N-phospho-L-histidine.</text>
        <dbReference type="EC" id="2.7.13.3"/>
    </reaction>
</comment>
<dbReference type="SMART" id="SM00387">
    <property type="entry name" value="HATPase_c"/>
    <property type="match status" value="1"/>
</dbReference>
<dbReference type="SMART" id="SM01231">
    <property type="entry name" value="H-kinase_dim"/>
    <property type="match status" value="1"/>
</dbReference>
<name>A0A1I1TE83_9BACT</name>
<dbReference type="SMART" id="SM00260">
    <property type="entry name" value="CheW"/>
    <property type="match status" value="1"/>
</dbReference>
<evidence type="ECO:0000259" key="10">
    <source>
        <dbReference type="PROSITE" id="PS50894"/>
    </source>
</evidence>
<keyword evidence="5 11" id="KW-0418">Kinase</keyword>
<dbReference type="InterPro" id="IPR036061">
    <property type="entry name" value="CheW-like_dom_sf"/>
</dbReference>
<dbReference type="STRING" id="54.SAMN02745121_00497"/>
<dbReference type="SUPFAM" id="SSF47226">
    <property type="entry name" value="Histidine-containing phosphotransfer domain, HPT domain"/>
    <property type="match status" value="1"/>
</dbReference>
<evidence type="ECO:0000256" key="7">
    <source>
        <dbReference type="SAM" id="MobiDB-lite"/>
    </source>
</evidence>
<dbReference type="CDD" id="cd00731">
    <property type="entry name" value="CheA_reg"/>
    <property type="match status" value="1"/>
</dbReference>
<evidence type="ECO:0000256" key="1">
    <source>
        <dbReference type="ARBA" id="ARBA00000085"/>
    </source>
</evidence>
<feature type="region of interest" description="Disordered" evidence="7">
    <location>
        <begin position="249"/>
        <end position="319"/>
    </location>
</feature>
<evidence type="ECO:0000256" key="2">
    <source>
        <dbReference type="ARBA" id="ARBA00012438"/>
    </source>
</evidence>
<feature type="compositionally biased region" description="Polar residues" evidence="7">
    <location>
        <begin position="294"/>
        <end position="303"/>
    </location>
</feature>
<dbReference type="SUPFAM" id="SSF47384">
    <property type="entry name" value="Homodimeric domain of signal transducing histidine kinase"/>
    <property type="match status" value="1"/>
</dbReference>
<evidence type="ECO:0000256" key="3">
    <source>
        <dbReference type="ARBA" id="ARBA00022553"/>
    </source>
</evidence>
<dbReference type="CDD" id="cd00088">
    <property type="entry name" value="HPT"/>
    <property type="match status" value="1"/>
</dbReference>
<feature type="modified residue" description="Phosphohistidine" evidence="6">
    <location>
        <position position="51"/>
    </location>
</feature>
<dbReference type="InterPro" id="IPR004358">
    <property type="entry name" value="Sig_transdc_His_kin-like_C"/>
</dbReference>
<dbReference type="InterPro" id="IPR002545">
    <property type="entry name" value="CheW-lke_dom"/>
</dbReference>
<dbReference type="EMBL" id="FOMX01000002">
    <property type="protein sequence ID" value="SFD53800.1"/>
    <property type="molecule type" value="Genomic_DNA"/>
</dbReference>
<dbReference type="Pfam" id="PF02518">
    <property type="entry name" value="HATPase_c"/>
    <property type="match status" value="1"/>
</dbReference>
<feature type="domain" description="CheW-like" evidence="9">
    <location>
        <begin position="580"/>
        <end position="717"/>
    </location>
</feature>
<dbReference type="SMART" id="SM00073">
    <property type="entry name" value="HPT"/>
    <property type="match status" value="1"/>
</dbReference>
<feature type="domain" description="Histidine kinase" evidence="8">
    <location>
        <begin position="320"/>
        <end position="578"/>
    </location>
</feature>
<dbReference type="PROSITE" id="PS50851">
    <property type="entry name" value="CHEW"/>
    <property type="match status" value="1"/>
</dbReference>
<dbReference type="PANTHER" id="PTHR43395">
    <property type="entry name" value="SENSOR HISTIDINE KINASE CHEA"/>
    <property type="match status" value="1"/>
</dbReference>
<dbReference type="InterPro" id="IPR008207">
    <property type="entry name" value="Sig_transdc_His_kin_Hpt_dom"/>
</dbReference>
<dbReference type="InterPro" id="IPR036890">
    <property type="entry name" value="HATPase_C_sf"/>
</dbReference>
<dbReference type="GO" id="GO:0005737">
    <property type="term" value="C:cytoplasm"/>
    <property type="evidence" value="ECO:0007669"/>
    <property type="project" value="InterPro"/>
</dbReference>
<keyword evidence="3 6" id="KW-0597">Phosphoprotein</keyword>
<dbReference type="InterPro" id="IPR051315">
    <property type="entry name" value="Bact_Chemotaxis_CheA"/>
</dbReference>
<dbReference type="EC" id="2.7.13.3" evidence="2"/>
<dbReference type="Gene3D" id="3.30.565.10">
    <property type="entry name" value="Histidine kinase-like ATPase, C-terminal domain"/>
    <property type="match status" value="1"/>
</dbReference>
<keyword evidence="12" id="KW-1185">Reference proteome</keyword>
<protein>
    <recommendedName>
        <fullName evidence="2">histidine kinase</fullName>
        <ecNumber evidence="2">2.7.13.3</ecNumber>
    </recommendedName>
</protein>
<accession>A0A1I1TE83</accession>
<dbReference type="PROSITE" id="PS50894">
    <property type="entry name" value="HPT"/>
    <property type="match status" value="1"/>
</dbReference>
<gene>
    <name evidence="11" type="ORF">SAMN02745121_00497</name>
</gene>
<dbReference type="GO" id="GO:0006935">
    <property type="term" value="P:chemotaxis"/>
    <property type="evidence" value="ECO:0007669"/>
    <property type="project" value="InterPro"/>
</dbReference>
<evidence type="ECO:0000259" key="8">
    <source>
        <dbReference type="PROSITE" id="PS50109"/>
    </source>
</evidence>
<feature type="compositionally biased region" description="Pro residues" evidence="7">
    <location>
        <begin position="254"/>
        <end position="274"/>
    </location>
</feature>
<dbReference type="InterPro" id="IPR037006">
    <property type="entry name" value="CheA-like_homodim_sf"/>
</dbReference>
<dbReference type="SUPFAM" id="SSF50341">
    <property type="entry name" value="CheW-like"/>
    <property type="match status" value="1"/>
</dbReference>
<dbReference type="Proteomes" id="UP000199400">
    <property type="component" value="Unassembled WGS sequence"/>
</dbReference>
<dbReference type="InterPro" id="IPR003594">
    <property type="entry name" value="HATPase_dom"/>
</dbReference>
<feature type="domain" description="HPt" evidence="10">
    <location>
        <begin position="1"/>
        <end position="108"/>
    </location>
</feature>
<dbReference type="Gene3D" id="1.10.287.560">
    <property type="entry name" value="Histidine kinase CheA-like, homodimeric domain"/>
    <property type="match status" value="1"/>
</dbReference>
<dbReference type="Pfam" id="PF01627">
    <property type="entry name" value="Hpt"/>
    <property type="match status" value="1"/>
</dbReference>
<evidence type="ECO:0000256" key="6">
    <source>
        <dbReference type="PROSITE-ProRule" id="PRU00110"/>
    </source>
</evidence>
<dbReference type="OrthoDB" id="9803176at2"/>
<evidence type="ECO:0000256" key="4">
    <source>
        <dbReference type="ARBA" id="ARBA00022679"/>
    </source>
</evidence>
<dbReference type="Gene3D" id="2.30.30.40">
    <property type="entry name" value="SH3 Domains"/>
    <property type="match status" value="1"/>
</dbReference>
<dbReference type="Gene3D" id="1.20.120.160">
    <property type="entry name" value="HPT domain"/>
    <property type="match status" value="1"/>
</dbReference>
<dbReference type="FunFam" id="3.30.565.10:FF:000016">
    <property type="entry name" value="Chemotaxis protein CheA, putative"/>
    <property type="match status" value="1"/>
</dbReference>
<evidence type="ECO:0000256" key="5">
    <source>
        <dbReference type="ARBA" id="ARBA00022777"/>
    </source>
</evidence>
<keyword evidence="4" id="KW-0808">Transferase</keyword>
<dbReference type="PANTHER" id="PTHR43395:SF1">
    <property type="entry name" value="CHEMOTAXIS PROTEIN CHEA"/>
    <property type="match status" value="1"/>
</dbReference>
<reference evidence="12" key="1">
    <citation type="submission" date="2016-10" db="EMBL/GenBank/DDBJ databases">
        <authorList>
            <person name="Varghese N."/>
            <person name="Submissions S."/>
        </authorList>
    </citation>
    <scope>NUCLEOTIDE SEQUENCE [LARGE SCALE GENOMIC DNA]</scope>
    <source>
        <strain evidence="12">ATCC 25963</strain>
    </source>
</reference>
<dbReference type="Pfam" id="PF01584">
    <property type="entry name" value="CheW"/>
    <property type="match status" value="1"/>
</dbReference>
<dbReference type="InterPro" id="IPR004105">
    <property type="entry name" value="CheA-like_dim"/>
</dbReference>
<evidence type="ECO:0000313" key="12">
    <source>
        <dbReference type="Proteomes" id="UP000199400"/>
    </source>
</evidence>
<feature type="compositionally biased region" description="Low complexity" evidence="7">
    <location>
        <begin position="310"/>
        <end position="319"/>
    </location>
</feature>
<dbReference type="InterPro" id="IPR036097">
    <property type="entry name" value="HisK_dim/P_sf"/>
</dbReference>
<evidence type="ECO:0000313" key="11">
    <source>
        <dbReference type="EMBL" id="SFD53800.1"/>
    </source>
</evidence>
<dbReference type="InterPro" id="IPR036641">
    <property type="entry name" value="HPT_dom_sf"/>
</dbReference>
<proteinExistence type="predicted"/>
<dbReference type="GO" id="GO:0000155">
    <property type="term" value="F:phosphorelay sensor kinase activity"/>
    <property type="evidence" value="ECO:0007669"/>
    <property type="project" value="InterPro"/>
</dbReference>
<dbReference type="PROSITE" id="PS50109">
    <property type="entry name" value="HIS_KIN"/>
    <property type="match status" value="1"/>
</dbReference>